<reference evidence="1" key="1">
    <citation type="journal article" date="2021" name="PeerJ">
        <title>Extensive microbial diversity within the chicken gut microbiome revealed by metagenomics and culture.</title>
        <authorList>
            <person name="Gilroy R."/>
            <person name="Ravi A."/>
            <person name="Getino M."/>
            <person name="Pursley I."/>
            <person name="Horton D.L."/>
            <person name="Alikhan N.F."/>
            <person name="Baker D."/>
            <person name="Gharbi K."/>
            <person name="Hall N."/>
            <person name="Watson M."/>
            <person name="Adriaenssens E.M."/>
            <person name="Foster-Nyarko E."/>
            <person name="Jarju S."/>
            <person name="Secka A."/>
            <person name="Antonio M."/>
            <person name="Oren A."/>
            <person name="Chaudhuri R.R."/>
            <person name="La Ragione R."/>
            <person name="Hildebrand F."/>
            <person name="Pallen M.J."/>
        </authorList>
    </citation>
    <scope>NUCLEOTIDE SEQUENCE</scope>
    <source>
        <strain evidence="1">CHK179-5677</strain>
    </source>
</reference>
<dbReference type="RefSeq" id="WP_295369540.1">
    <property type="nucleotide sequence ID" value="NZ_DYUC01000016.1"/>
</dbReference>
<proteinExistence type="predicted"/>
<sequence>MIEKFFRSAPGFVGLPPYSSDGSKKKKFLTDPAFSAAASYPIHTSATQNLIF</sequence>
<evidence type="ECO:0000313" key="1">
    <source>
        <dbReference type="EMBL" id="HJG85800.1"/>
    </source>
</evidence>
<dbReference type="Proteomes" id="UP000760668">
    <property type="component" value="Unassembled WGS sequence"/>
</dbReference>
<organism evidence="1 2">
    <name type="scientific">Pseudoflavonifractor capillosus</name>
    <dbReference type="NCBI Taxonomy" id="106588"/>
    <lineage>
        <taxon>Bacteria</taxon>
        <taxon>Bacillati</taxon>
        <taxon>Bacillota</taxon>
        <taxon>Clostridia</taxon>
        <taxon>Eubacteriales</taxon>
        <taxon>Oscillospiraceae</taxon>
        <taxon>Pseudoflavonifractor</taxon>
    </lineage>
</organism>
<dbReference type="AlphaFoldDB" id="A0A921MK92"/>
<name>A0A921MK92_9FIRM</name>
<comment type="caution">
    <text evidence="1">The sequence shown here is derived from an EMBL/GenBank/DDBJ whole genome shotgun (WGS) entry which is preliminary data.</text>
</comment>
<gene>
    <name evidence="1" type="ORF">K8V01_02035</name>
</gene>
<accession>A0A921MK92</accession>
<reference evidence="1" key="2">
    <citation type="submission" date="2021-09" db="EMBL/GenBank/DDBJ databases">
        <authorList>
            <person name="Gilroy R."/>
        </authorList>
    </citation>
    <scope>NUCLEOTIDE SEQUENCE</scope>
    <source>
        <strain evidence="1">CHK179-5677</strain>
    </source>
</reference>
<protein>
    <submittedName>
        <fullName evidence="1">Uncharacterized protein</fullName>
    </submittedName>
</protein>
<evidence type="ECO:0000313" key="2">
    <source>
        <dbReference type="Proteomes" id="UP000760668"/>
    </source>
</evidence>
<dbReference type="EMBL" id="DYUC01000016">
    <property type="protein sequence ID" value="HJG85800.1"/>
    <property type="molecule type" value="Genomic_DNA"/>
</dbReference>